<evidence type="ECO:0000313" key="5">
    <source>
        <dbReference type="Proteomes" id="UP000334990"/>
    </source>
</evidence>
<dbReference type="Proteomes" id="UP000334990">
    <property type="component" value="Unassembled WGS sequence"/>
</dbReference>
<dbReference type="EMBL" id="BLAD01000047">
    <property type="protein sequence ID" value="GES00837.1"/>
    <property type="molecule type" value="Genomic_DNA"/>
</dbReference>
<evidence type="ECO:0000256" key="1">
    <source>
        <dbReference type="SAM" id="MobiDB-lite"/>
    </source>
</evidence>
<dbReference type="Pfam" id="PF25149">
    <property type="entry name" value="DUF7825"/>
    <property type="match status" value="1"/>
</dbReference>
<proteinExistence type="predicted"/>
<name>A0A5M3VVK7_9ACTN</name>
<feature type="region of interest" description="Disordered" evidence="1">
    <location>
        <begin position="206"/>
        <end position="236"/>
    </location>
</feature>
<evidence type="ECO:0000259" key="3">
    <source>
        <dbReference type="Pfam" id="PF25149"/>
    </source>
</evidence>
<organism evidence="4 5">
    <name type="scientific">Acrocarpospora corrugata</name>
    <dbReference type="NCBI Taxonomy" id="35763"/>
    <lineage>
        <taxon>Bacteria</taxon>
        <taxon>Bacillati</taxon>
        <taxon>Actinomycetota</taxon>
        <taxon>Actinomycetes</taxon>
        <taxon>Streptosporangiales</taxon>
        <taxon>Streptosporangiaceae</taxon>
        <taxon>Acrocarpospora</taxon>
    </lineage>
</organism>
<feature type="domain" description="DUF7824" evidence="2">
    <location>
        <begin position="465"/>
        <end position="643"/>
    </location>
</feature>
<sequence length="904" mass="97724">MNPWDKTLDLIEAQDYERLAEFLNALSDADRRTVAEQMPDQLARRLGGTSRWEVMVRLGEMTTGYRLAGAACMGGAAQVTAWLNRRELRQVRNQEADTAMVMSVLRHRPEAWRQDLAVRLVKRLRPPAGSTGRRLQGTPGWELAAALIVQTGVVPPESDAFVAAWTWRVMARRRENGGRPVLGDDPLLDHLLPHLFRAQGVADALAADEDESRRQQREASRYETLGGTAPDPQSGLSITGELVTLAATGRLPRQALVDGCASRFLTGGEADEIAPFVTLWRQLETTVAEIPVLDFVRLLPSGSSPLTQLALDELRRAATAGALPDELFAEAIGALAFRPEKKYVAAAVKWLAAAPPSRGGGAAAALAHVFNADVQALWDRAVRLAVKLAPHADQAARDTIREAAGRLPDELRERLAAAYGTIPAATQPEPPTVTKLTAPPPPLLAPPLASAAEVLNELIDLRWPEEPSQIERILAALVELAHRDREEIVAQLTPSWRGTWVHPESHAYSSNDRTTHALLSRCVLALTFPGRSRQLTTALAKRADPALAFLDVLPHRLVLRRLREIIYLFERGATIPVLLATPTTATGHVAPTTLIERMERLGDAEPLEADFQQALLRLPRQVDETLLVRAEKLPTKAGRRLADWLRDGGLPDPEVHCEVGRPGSHHPDFPHGIRASVTPPDDLPDWLHELCSAQPANGYAAYPDDVVWWPAIMPSHREVVATYMVQVLPWLAKRSGSPVNATVVNATVALAHGDGPVGKATAVTIAACLAHPRPAQRAAAADALTILAARGQLPAADLGWAIAHLVRADTVPLKRITAALADLTTAGAHTEMWQALTTAVPLLLPTAPGEKTRSGLGEFLSVAVQAAVLAGARGEIPGLAELAARKGSSLVLQEARRLHRAITP</sequence>
<dbReference type="RefSeq" id="WP_155337161.1">
    <property type="nucleotide sequence ID" value="NZ_BAAABN010000047.1"/>
</dbReference>
<feature type="compositionally biased region" description="Basic and acidic residues" evidence="1">
    <location>
        <begin position="211"/>
        <end position="221"/>
    </location>
</feature>
<dbReference type="Pfam" id="PF25148">
    <property type="entry name" value="DUF7824"/>
    <property type="match status" value="1"/>
</dbReference>
<protein>
    <recommendedName>
        <fullName evidence="6">Secreted protein</fullName>
    </recommendedName>
</protein>
<dbReference type="OrthoDB" id="3245799at2"/>
<dbReference type="InterPro" id="IPR056726">
    <property type="entry name" value="DUF7824"/>
</dbReference>
<comment type="caution">
    <text evidence="4">The sequence shown here is derived from an EMBL/GenBank/DDBJ whole genome shotgun (WGS) entry which is preliminary data.</text>
</comment>
<keyword evidence="5" id="KW-1185">Reference proteome</keyword>
<evidence type="ECO:0000313" key="4">
    <source>
        <dbReference type="EMBL" id="GES00837.1"/>
    </source>
</evidence>
<reference evidence="4 5" key="1">
    <citation type="submission" date="2019-10" db="EMBL/GenBank/DDBJ databases">
        <title>Whole genome shotgun sequence of Acrocarpospora corrugata NBRC 13972.</title>
        <authorList>
            <person name="Ichikawa N."/>
            <person name="Kimura A."/>
            <person name="Kitahashi Y."/>
            <person name="Komaki H."/>
            <person name="Oguchi A."/>
        </authorList>
    </citation>
    <scope>NUCLEOTIDE SEQUENCE [LARGE SCALE GENOMIC DNA]</scope>
    <source>
        <strain evidence="4 5">NBRC 13972</strain>
    </source>
</reference>
<gene>
    <name evidence="4" type="ORF">Acor_29010</name>
</gene>
<evidence type="ECO:0000259" key="2">
    <source>
        <dbReference type="Pfam" id="PF25148"/>
    </source>
</evidence>
<accession>A0A5M3VVK7</accession>
<feature type="domain" description="DUF7825" evidence="3">
    <location>
        <begin position="696"/>
        <end position="824"/>
    </location>
</feature>
<dbReference type="AlphaFoldDB" id="A0A5M3VVK7"/>
<evidence type="ECO:0008006" key="6">
    <source>
        <dbReference type="Google" id="ProtNLM"/>
    </source>
</evidence>
<dbReference type="InterPro" id="IPR056727">
    <property type="entry name" value="DUF7825"/>
</dbReference>